<accession>A0AAV8T2R4</accession>
<dbReference type="Proteomes" id="UP001159364">
    <property type="component" value="Linkage Group LG07"/>
</dbReference>
<comment type="caution">
    <text evidence="2">The sequence shown here is derived from an EMBL/GenBank/DDBJ whole genome shotgun (WGS) entry which is preliminary data.</text>
</comment>
<dbReference type="EMBL" id="JAIWQS010000007">
    <property type="protein sequence ID" value="KAJ8760669.1"/>
    <property type="molecule type" value="Genomic_DNA"/>
</dbReference>
<organism evidence="2 3">
    <name type="scientific">Erythroxylum novogranatense</name>
    <dbReference type="NCBI Taxonomy" id="1862640"/>
    <lineage>
        <taxon>Eukaryota</taxon>
        <taxon>Viridiplantae</taxon>
        <taxon>Streptophyta</taxon>
        <taxon>Embryophyta</taxon>
        <taxon>Tracheophyta</taxon>
        <taxon>Spermatophyta</taxon>
        <taxon>Magnoliopsida</taxon>
        <taxon>eudicotyledons</taxon>
        <taxon>Gunneridae</taxon>
        <taxon>Pentapetalae</taxon>
        <taxon>rosids</taxon>
        <taxon>fabids</taxon>
        <taxon>Malpighiales</taxon>
        <taxon>Erythroxylaceae</taxon>
        <taxon>Erythroxylum</taxon>
    </lineage>
</organism>
<name>A0AAV8T2R4_9ROSI</name>
<protein>
    <submittedName>
        <fullName evidence="2">Uncharacterized protein</fullName>
    </submittedName>
</protein>
<proteinExistence type="predicted"/>
<evidence type="ECO:0000313" key="3">
    <source>
        <dbReference type="Proteomes" id="UP001159364"/>
    </source>
</evidence>
<evidence type="ECO:0000313" key="2">
    <source>
        <dbReference type="EMBL" id="KAJ8760669.1"/>
    </source>
</evidence>
<keyword evidence="1" id="KW-1133">Transmembrane helix</keyword>
<keyword evidence="1" id="KW-0472">Membrane</keyword>
<gene>
    <name evidence="2" type="ORF">K2173_017652</name>
</gene>
<feature type="transmembrane region" description="Helical" evidence="1">
    <location>
        <begin position="169"/>
        <end position="195"/>
    </location>
</feature>
<dbReference type="AlphaFoldDB" id="A0AAV8T2R4"/>
<reference evidence="2 3" key="1">
    <citation type="submission" date="2021-09" db="EMBL/GenBank/DDBJ databases">
        <title>Genomic insights and catalytic innovation underlie evolution of tropane alkaloids biosynthesis.</title>
        <authorList>
            <person name="Wang Y.-J."/>
            <person name="Tian T."/>
            <person name="Huang J.-P."/>
            <person name="Huang S.-X."/>
        </authorList>
    </citation>
    <scope>NUCLEOTIDE SEQUENCE [LARGE SCALE GENOMIC DNA]</scope>
    <source>
        <strain evidence="2">KIB-2018</strain>
        <tissue evidence="2">Leaf</tissue>
    </source>
</reference>
<keyword evidence="1" id="KW-0812">Transmembrane</keyword>
<sequence length="197" mass="22216">MADYSLSIDAWLREAQEVSKLVEDIESRIRNKDLAHEHRLRIRDTALSKLLGVGVKLDHLETLLHNPPPKLFLTERDLEFRWKLLSDLRLRTRTLALNLASLAPLKSVGKLPAAETKEVNQTTGIYGQGSVKLPFTKDDPQLLKPLLPEDETTSGMQIKQFSPCISSRLLTKVCWTICLILGAVALLCILFFLIAMM</sequence>
<evidence type="ECO:0000256" key="1">
    <source>
        <dbReference type="SAM" id="Phobius"/>
    </source>
</evidence>
<keyword evidence="3" id="KW-1185">Reference proteome</keyword>